<dbReference type="UniPathway" id="UPA00538">
    <property type="reaction ID" value="UER00592"/>
</dbReference>
<dbReference type="InterPro" id="IPR000544">
    <property type="entry name" value="Octanoyltransferase"/>
</dbReference>
<evidence type="ECO:0000256" key="4">
    <source>
        <dbReference type="ARBA" id="ARBA00024732"/>
    </source>
</evidence>
<dbReference type="PANTHER" id="PTHR10993">
    <property type="entry name" value="OCTANOYLTRANSFERASE"/>
    <property type="match status" value="1"/>
</dbReference>
<gene>
    <name evidence="5" type="primary">lipB</name>
    <name evidence="11" type="ORF">SAMN02194393_04559</name>
</gene>
<organism evidence="11 12">
    <name type="scientific">Maledivibacter halophilus</name>
    <dbReference type="NCBI Taxonomy" id="36842"/>
    <lineage>
        <taxon>Bacteria</taxon>
        <taxon>Bacillati</taxon>
        <taxon>Bacillota</taxon>
        <taxon>Clostridia</taxon>
        <taxon>Peptostreptococcales</taxon>
        <taxon>Caminicellaceae</taxon>
        <taxon>Maledivibacter</taxon>
    </lineage>
</organism>
<dbReference type="EC" id="2.3.1.181" evidence="5 6"/>
<evidence type="ECO:0000313" key="11">
    <source>
        <dbReference type="EMBL" id="SKC86499.1"/>
    </source>
</evidence>
<evidence type="ECO:0000256" key="3">
    <source>
        <dbReference type="ARBA" id="ARBA00023315"/>
    </source>
</evidence>
<feature type="binding site" evidence="5 8">
    <location>
        <begin position="149"/>
        <end position="151"/>
    </location>
    <ligand>
        <name>substrate</name>
    </ligand>
</feature>
<comment type="miscellaneous">
    <text evidence="5">In the reaction, the free carboxyl group of octanoic acid is attached via an amide linkage to the epsilon-amino group of a specific lysine residue of lipoyl domains of lipoate-dependent enzymes.</text>
</comment>
<dbReference type="SUPFAM" id="SSF55681">
    <property type="entry name" value="Class II aaRS and biotin synthetases"/>
    <property type="match status" value="1"/>
</dbReference>
<dbReference type="Proteomes" id="UP000190285">
    <property type="component" value="Unassembled WGS sequence"/>
</dbReference>
<evidence type="ECO:0000313" key="12">
    <source>
        <dbReference type="Proteomes" id="UP000190285"/>
    </source>
</evidence>
<dbReference type="Pfam" id="PF21948">
    <property type="entry name" value="LplA-B_cat"/>
    <property type="match status" value="1"/>
</dbReference>
<dbReference type="NCBIfam" id="TIGR00214">
    <property type="entry name" value="lipB"/>
    <property type="match status" value="1"/>
</dbReference>
<dbReference type="HAMAP" id="MF_00013">
    <property type="entry name" value="LipB"/>
    <property type="match status" value="1"/>
</dbReference>
<dbReference type="RefSeq" id="WP_079494952.1">
    <property type="nucleotide sequence ID" value="NZ_FUZT01000014.1"/>
</dbReference>
<dbReference type="AlphaFoldDB" id="A0A1T5MF35"/>
<dbReference type="CDD" id="cd16444">
    <property type="entry name" value="LipB"/>
    <property type="match status" value="1"/>
</dbReference>
<feature type="domain" description="BPL/LPL catalytic" evidence="10">
    <location>
        <begin position="36"/>
        <end position="219"/>
    </location>
</feature>
<evidence type="ECO:0000256" key="8">
    <source>
        <dbReference type="PIRSR" id="PIRSR016262-2"/>
    </source>
</evidence>
<dbReference type="InterPro" id="IPR004143">
    <property type="entry name" value="BPL_LPL_catalytic"/>
</dbReference>
<comment type="subcellular location">
    <subcellularLocation>
        <location evidence="5">Cytoplasm</location>
    </subcellularLocation>
</comment>
<feature type="binding site" evidence="5 8">
    <location>
        <begin position="162"/>
        <end position="164"/>
    </location>
    <ligand>
        <name>substrate</name>
    </ligand>
</feature>
<dbReference type="NCBIfam" id="NF010925">
    <property type="entry name" value="PRK14345.1"/>
    <property type="match status" value="1"/>
</dbReference>
<dbReference type="InterPro" id="IPR020605">
    <property type="entry name" value="Octanoyltransferase_CS"/>
</dbReference>
<dbReference type="PROSITE" id="PS01313">
    <property type="entry name" value="LIPB"/>
    <property type="match status" value="1"/>
</dbReference>
<sequence>MSKIINKPLNILSLGRCEYEKALVIQYDILKKRQEGNIEDTLILVEHPPVLTMGRLAKKANIVCSEQLLKSNGIKIFETNRGGDVTYHGPGQIVGYPILDLKKYDMRVKWFVRNIEEVFIRLLMDKYNINASRSNGQIGVWVDNDKITAIGLSVKRGVTMHGFAYNVNTNLDHFNFIIPCGITDKGVTSIEQLVGKTIDIEKEKDAVIEYFCKVFNYNKCIELSREEYL</sequence>
<comment type="function">
    <text evidence="4 5 6">Catalyzes the transfer of endogenously produced octanoic acid from octanoyl-acyl-carrier-protein onto the lipoyl domains of lipoate-dependent enzymes. Lipoyl-ACP can also act as a substrate although octanoyl-ACP is likely to be the physiological substrate.</text>
</comment>
<dbReference type="OrthoDB" id="9787061at2"/>
<dbReference type="PANTHER" id="PTHR10993:SF7">
    <property type="entry name" value="LIPOYLTRANSFERASE 2, MITOCHONDRIAL-RELATED"/>
    <property type="match status" value="1"/>
</dbReference>
<dbReference type="PIRSF" id="PIRSF016262">
    <property type="entry name" value="LPLase"/>
    <property type="match status" value="1"/>
</dbReference>
<feature type="binding site" evidence="5 8">
    <location>
        <begin position="81"/>
        <end position="88"/>
    </location>
    <ligand>
        <name>substrate</name>
    </ligand>
</feature>
<dbReference type="GO" id="GO:0033819">
    <property type="term" value="F:lipoyl(octanoyl) transferase activity"/>
    <property type="evidence" value="ECO:0007669"/>
    <property type="project" value="UniProtKB-EC"/>
</dbReference>
<protein>
    <recommendedName>
        <fullName evidence="5 6">Octanoyltransferase</fullName>
        <ecNumber evidence="5 6">2.3.1.181</ecNumber>
    </recommendedName>
    <alternativeName>
        <fullName evidence="5">Lipoate-protein ligase B</fullName>
    </alternativeName>
    <alternativeName>
        <fullName evidence="5">Lipoyl/octanoyl transferase</fullName>
    </alternativeName>
    <alternativeName>
        <fullName evidence="5">Octanoyl-[acyl-carrier-protein]-protein N-octanoyltransferase</fullName>
    </alternativeName>
</protein>
<feature type="active site" description="Acyl-thioester intermediate" evidence="5 7">
    <location>
        <position position="180"/>
    </location>
</feature>
<keyword evidence="5" id="KW-0963">Cytoplasm</keyword>
<comment type="similarity">
    <text evidence="5 6">Belongs to the LipB family.</text>
</comment>
<keyword evidence="12" id="KW-1185">Reference proteome</keyword>
<dbReference type="PROSITE" id="PS51733">
    <property type="entry name" value="BPL_LPL_CATALYTIC"/>
    <property type="match status" value="1"/>
</dbReference>
<keyword evidence="3 5" id="KW-0012">Acyltransferase</keyword>
<evidence type="ECO:0000256" key="1">
    <source>
        <dbReference type="ARBA" id="ARBA00004821"/>
    </source>
</evidence>
<accession>A0A1T5MF35</accession>
<dbReference type="EMBL" id="FUZT01000014">
    <property type="protein sequence ID" value="SKC86499.1"/>
    <property type="molecule type" value="Genomic_DNA"/>
</dbReference>
<feature type="site" description="Lowers pKa of active site Cys" evidence="5 9">
    <location>
        <position position="146"/>
    </location>
</feature>
<dbReference type="GO" id="GO:0005737">
    <property type="term" value="C:cytoplasm"/>
    <property type="evidence" value="ECO:0007669"/>
    <property type="project" value="UniProtKB-SubCell"/>
</dbReference>
<comment type="catalytic activity">
    <reaction evidence="5 6">
        <text>octanoyl-[ACP] + L-lysyl-[protein] = N(6)-octanoyl-L-lysyl-[protein] + holo-[ACP] + H(+)</text>
        <dbReference type="Rhea" id="RHEA:17665"/>
        <dbReference type="Rhea" id="RHEA-COMP:9636"/>
        <dbReference type="Rhea" id="RHEA-COMP:9685"/>
        <dbReference type="Rhea" id="RHEA-COMP:9752"/>
        <dbReference type="Rhea" id="RHEA-COMP:9928"/>
        <dbReference type="ChEBI" id="CHEBI:15378"/>
        <dbReference type="ChEBI" id="CHEBI:29969"/>
        <dbReference type="ChEBI" id="CHEBI:64479"/>
        <dbReference type="ChEBI" id="CHEBI:78463"/>
        <dbReference type="ChEBI" id="CHEBI:78809"/>
        <dbReference type="EC" id="2.3.1.181"/>
    </reaction>
</comment>
<dbReference type="STRING" id="36842.SAMN02194393_04559"/>
<name>A0A1T5MF35_9FIRM</name>
<dbReference type="InterPro" id="IPR045864">
    <property type="entry name" value="aa-tRNA-synth_II/BPL/LPL"/>
</dbReference>
<proteinExistence type="inferred from homology"/>
<keyword evidence="2 5" id="KW-0808">Transferase</keyword>
<evidence type="ECO:0000256" key="2">
    <source>
        <dbReference type="ARBA" id="ARBA00022679"/>
    </source>
</evidence>
<dbReference type="GO" id="GO:0009249">
    <property type="term" value="P:protein lipoylation"/>
    <property type="evidence" value="ECO:0007669"/>
    <property type="project" value="InterPro"/>
</dbReference>
<reference evidence="11 12" key="1">
    <citation type="submission" date="2017-02" db="EMBL/GenBank/DDBJ databases">
        <authorList>
            <person name="Peterson S.W."/>
        </authorList>
    </citation>
    <scope>NUCLEOTIDE SEQUENCE [LARGE SCALE GENOMIC DNA]</scope>
    <source>
        <strain evidence="11 12">M1</strain>
    </source>
</reference>
<evidence type="ECO:0000256" key="5">
    <source>
        <dbReference type="HAMAP-Rule" id="MF_00013"/>
    </source>
</evidence>
<evidence type="ECO:0000256" key="9">
    <source>
        <dbReference type="PIRSR" id="PIRSR016262-3"/>
    </source>
</evidence>
<evidence type="ECO:0000259" key="10">
    <source>
        <dbReference type="PROSITE" id="PS51733"/>
    </source>
</evidence>
<comment type="pathway">
    <text evidence="1 5 6">Protein modification; protein lipoylation via endogenous pathway; protein N(6)-(lipoyl)lysine from octanoyl-[acyl-carrier-protein]: step 1/2.</text>
</comment>
<dbReference type="Gene3D" id="3.30.930.10">
    <property type="entry name" value="Bira Bifunctional Protein, Domain 2"/>
    <property type="match status" value="1"/>
</dbReference>
<evidence type="ECO:0000256" key="7">
    <source>
        <dbReference type="PIRSR" id="PIRSR016262-1"/>
    </source>
</evidence>
<evidence type="ECO:0000256" key="6">
    <source>
        <dbReference type="PIRNR" id="PIRNR016262"/>
    </source>
</evidence>